<dbReference type="Gene3D" id="3.40.50.300">
    <property type="entry name" value="P-loop containing nucleotide triphosphate hydrolases"/>
    <property type="match status" value="1"/>
</dbReference>
<name>A0A6G1EN61_9ORYZ</name>
<feature type="domain" description="NB-ARC" evidence="2">
    <location>
        <begin position="207"/>
        <end position="350"/>
    </location>
</feature>
<dbReference type="GO" id="GO:0043531">
    <property type="term" value="F:ADP binding"/>
    <property type="evidence" value="ECO:0007669"/>
    <property type="project" value="InterPro"/>
</dbReference>
<evidence type="ECO:0000313" key="3">
    <source>
        <dbReference type="EMBL" id="KAF0926068.1"/>
    </source>
</evidence>
<dbReference type="Proteomes" id="UP000479710">
    <property type="component" value="Unassembled WGS sequence"/>
</dbReference>
<dbReference type="InterPro" id="IPR002182">
    <property type="entry name" value="NB-ARC"/>
</dbReference>
<dbReference type="SUPFAM" id="SSF52540">
    <property type="entry name" value="P-loop containing nucleoside triphosphate hydrolases"/>
    <property type="match status" value="1"/>
</dbReference>
<accession>A0A6G1EN61</accession>
<organism evidence="3 4">
    <name type="scientific">Oryza meyeriana var. granulata</name>
    <dbReference type="NCBI Taxonomy" id="110450"/>
    <lineage>
        <taxon>Eukaryota</taxon>
        <taxon>Viridiplantae</taxon>
        <taxon>Streptophyta</taxon>
        <taxon>Embryophyta</taxon>
        <taxon>Tracheophyta</taxon>
        <taxon>Spermatophyta</taxon>
        <taxon>Magnoliopsida</taxon>
        <taxon>Liliopsida</taxon>
        <taxon>Poales</taxon>
        <taxon>Poaceae</taxon>
        <taxon>BOP clade</taxon>
        <taxon>Oryzoideae</taxon>
        <taxon>Oryzeae</taxon>
        <taxon>Oryzinae</taxon>
        <taxon>Oryza</taxon>
        <taxon>Oryza meyeriana</taxon>
    </lineage>
</organism>
<dbReference type="InterPro" id="IPR027417">
    <property type="entry name" value="P-loop_NTPase"/>
</dbReference>
<gene>
    <name evidence="3" type="ORF">E2562_021784</name>
</gene>
<dbReference type="AlphaFoldDB" id="A0A6G1EN61"/>
<dbReference type="PANTHER" id="PTHR33377:SF115">
    <property type="entry name" value="OS05G0533301 PROTEIN"/>
    <property type="match status" value="1"/>
</dbReference>
<evidence type="ECO:0000259" key="2">
    <source>
        <dbReference type="Pfam" id="PF00931"/>
    </source>
</evidence>
<dbReference type="EMBL" id="SPHZ02000003">
    <property type="protein sequence ID" value="KAF0926068.1"/>
    <property type="molecule type" value="Genomic_DNA"/>
</dbReference>
<proteinExistence type="predicted"/>
<sequence length="530" mass="60651">MDTIFSAILGELTSRSLSFFIDRCSSKPLLPQPPAVSKEEKIKRLERMLLRLAATVEEAEGRRVANHAMLRQVNILRQDMYKGYYLLDTFRFQKAHEENVTNKDNNEVSYSLALSKFNSTKRARVPSGSRSHGDKEELEKMVDNLEITMADMVEFVLLLNNYPSIQRQPYNTYMFMDKCVFGRQMEVEHIINFLLQPEPPNTSNVDHNLGVLPIIGPSKVGKSTLVEHVCYDERVRNHFSHIIFLTDNDFREDKSLLILCDSGVIKHKTSSSSSTASSGAERLLVVAELTGDVSDDEWRRMYSSSRSRISAGSKIIITSQSEKIAKLGTTQPLRLKFLSQEAYWYFFKVLALGSSDPEEHPEVASLSTAMFNGYFDHKLYKSFIGPFIDLSNMARLIQASVYDGSYLSLRERLRGKETKSHLLLKRDPGDSGVESKCVFIPKTDGTVHYYCEIYNHCRVGRAHEEEDEAHKIDMQDLLSGRAAPNGKFDLVLWRSHLPPYYSYIYSSEIHEYKSAAIFRMGIRRKRKTLL</sequence>
<dbReference type="OrthoDB" id="652192at2759"/>
<comment type="caution">
    <text evidence="3">The sequence shown here is derived from an EMBL/GenBank/DDBJ whole genome shotgun (WGS) entry which is preliminary data.</text>
</comment>
<evidence type="ECO:0000313" key="4">
    <source>
        <dbReference type="Proteomes" id="UP000479710"/>
    </source>
</evidence>
<protein>
    <recommendedName>
        <fullName evidence="2">NB-ARC domain-containing protein</fullName>
    </recommendedName>
</protein>
<dbReference type="Pfam" id="PF00931">
    <property type="entry name" value="NB-ARC"/>
    <property type="match status" value="1"/>
</dbReference>
<keyword evidence="1" id="KW-0175">Coiled coil</keyword>
<feature type="coiled-coil region" evidence="1">
    <location>
        <begin position="35"/>
        <end position="62"/>
    </location>
</feature>
<reference evidence="3 4" key="1">
    <citation type="submission" date="2019-11" db="EMBL/GenBank/DDBJ databases">
        <title>Whole genome sequence of Oryza granulata.</title>
        <authorList>
            <person name="Li W."/>
        </authorList>
    </citation>
    <scope>NUCLEOTIDE SEQUENCE [LARGE SCALE GENOMIC DNA]</scope>
    <source>
        <strain evidence="4">cv. Menghai</strain>
        <tissue evidence="3">Leaf</tissue>
    </source>
</reference>
<dbReference type="PANTHER" id="PTHR33377">
    <property type="entry name" value="OS10G0134700 PROTEIN-RELATED"/>
    <property type="match status" value="1"/>
</dbReference>
<evidence type="ECO:0000256" key="1">
    <source>
        <dbReference type="SAM" id="Coils"/>
    </source>
</evidence>
<keyword evidence="4" id="KW-1185">Reference proteome</keyword>